<dbReference type="SUPFAM" id="SSF53335">
    <property type="entry name" value="S-adenosyl-L-methionine-dependent methyltransferases"/>
    <property type="match status" value="1"/>
</dbReference>
<name>A0A430B8Z8_9ENTE</name>
<protein>
    <submittedName>
        <fullName evidence="2">SAM-dependent methyltransferase</fullName>
    </submittedName>
</protein>
<dbReference type="PANTHER" id="PTHR43591:SF110">
    <property type="entry name" value="RHODANESE DOMAIN-CONTAINING PROTEIN"/>
    <property type="match status" value="1"/>
</dbReference>
<proteinExistence type="predicted"/>
<gene>
    <name evidence="2" type="ORF">CBF28_00950</name>
</gene>
<dbReference type="CDD" id="cd02440">
    <property type="entry name" value="AdoMet_MTases"/>
    <property type="match status" value="1"/>
</dbReference>
<accession>A0A430B8Z8</accession>
<evidence type="ECO:0000313" key="2">
    <source>
        <dbReference type="EMBL" id="RSU16785.1"/>
    </source>
</evidence>
<dbReference type="AlphaFoldDB" id="A0A430B8Z8"/>
<reference evidence="2 3" key="1">
    <citation type="submission" date="2017-05" db="EMBL/GenBank/DDBJ databases">
        <title>Vagococcus spp. assemblies.</title>
        <authorList>
            <person name="Gulvik C.A."/>
        </authorList>
    </citation>
    <scope>NUCLEOTIDE SEQUENCE [LARGE SCALE GENOMIC DNA]</scope>
    <source>
        <strain evidence="2 3">SS1714</strain>
    </source>
</reference>
<keyword evidence="3" id="KW-1185">Reference proteome</keyword>
<feature type="domain" description="Methyltransferase" evidence="1">
    <location>
        <begin position="41"/>
        <end position="137"/>
    </location>
</feature>
<dbReference type="InterPro" id="IPR029063">
    <property type="entry name" value="SAM-dependent_MTases_sf"/>
</dbReference>
<dbReference type="Gene3D" id="2.20.25.110">
    <property type="entry name" value="S-adenosyl-L-methionine-dependent methyltransferases"/>
    <property type="match status" value="1"/>
</dbReference>
<sequence>MYNHYGELATTVYELTKPAGASLNGDIDYYMERLEGVTGRILEAGVGSGRMLIPLLEEGFHIEGIDQSKDMLDACQKNLSAHHLTTAIYQDDLAFFSISDNYYDAIIMPTSTFCLIQTEELANQVLENFHRHLKPNGKIIIDLDLPFYPELGESSTNSFPISSKELITYEKKIVEIDWLKQHTIYHLTYAKWVEGVLVKQELQQFLLRWYGLNEFKLILEKVGFQDISISSDYEFDVHPVDSNQTITFEAIKK</sequence>
<dbReference type="InterPro" id="IPR041698">
    <property type="entry name" value="Methyltransf_25"/>
</dbReference>
<keyword evidence="2" id="KW-0808">Transferase</keyword>
<evidence type="ECO:0000259" key="1">
    <source>
        <dbReference type="Pfam" id="PF13649"/>
    </source>
</evidence>
<dbReference type="GeneID" id="95579859"/>
<organism evidence="2 3">
    <name type="scientific">Vagococcus carniphilus</name>
    <dbReference type="NCBI Taxonomy" id="218144"/>
    <lineage>
        <taxon>Bacteria</taxon>
        <taxon>Bacillati</taxon>
        <taxon>Bacillota</taxon>
        <taxon>Bacilli</taxon>
        <taxon>Lactobacillales</taxon>
        <taxon>Enterococcaceae</taxon>
        <taxon>Vagococcus</taxon>
    </lineage>
</organism>
<evidence type="ECO:0000313" key="3">
    <source>
        <dbReference type="Proteomes" id="UP000288028"/>
    </source>
</evidence>
<dbReference type="Pfam" id="PF13649">
    <property type="entry name" value="Methyltransf_25"/>
    <property type="match status" value="1"/>
</dbReference>
<dbReference type="GO" id="GO:0008168">
    <property type="term" value="F:methyltransferase activity"/>
    <property type="evidence" value="ECO:0007669"/>
    <property type="project" value="UniProtKB-KW"/>
</dbReference>
<dbReference type="PANTHER" id="PTHR43591">
    <property type="entry name" value="METHYLTRANSFERASE"/>
    <property type="match status" value="1"/>
</dbReference>
<dbReference type="Proteomes" id="UP000288028">
    <property type="component" value="Unassembled WGS sequence"/>
</dbReference>
<dbReference type="OrthoDB" id="9804312at2"/>
<dbReference type="Gene3D" id="3.40.50.150">
    <property type="entry name" value="Vaccinia Virus protein VP39"/>
    <property type="match status" value="1"/>
</dbReference>
<dbReference type="EMBL" id="NGKB01000001">
    <property type="protein sequence ID" value="RSU16785.1"/>
    <property type="molecule type" value="Genomic_DNA"/>
</dbReference>
<dbReference type="GO" id="GO:0032259">
    <property type="term" value="P:methylation"/>
    <property type="evidence" value="ECO:0007669"/>
    <property type="project" value="UniProtKB-KW"/>
</dbReference>
<keyword evidence="2" id="KW-0489">Methyltransferase</keyword>
<comment type="caution">
    <text evidence="2">The sequence shown here is derived from an EMBL/GenBank/DDBJ whole genome shotgun (WGS) entry which is preliminary data.</text>
</comment>
<dbReference type="RefSeq" id="WP_126790953.1">
    <property type="nucleotide sequence ID" value="NZ_CP060720.1"/>
</dbReference>